<dbReference type="Gene3D" id="1.10.8.660">
    <property type="match status" value="1"/>
</dbReference>
<dbReference type="SUPFAM" id="SSF55035">
    <property type="entry name" value="NAD-binding domain of HMG-CoA reductase"/>
    <property type="match status" value="1"/>
</dbReference>
<dbReference type="STRING" id="306540.SAMN05421839_11154"/>
<dbReference type="PROSITE" id="PS50065">
    <property type="entry name" value="HMG_COA_REDUCTASE_4"/>
    <property type="match status" value="1"/>
</dbReference>
<comment type="similarity">
    <text evidence="1 3">Belongs to the HMG-CoA reductase family.</text>
</comment>
<dbReference type="EMBL" id="FOXC01000011">
    <property type="protein sequence ID" value="SFP25905.1"/>
    <property type="molecule type" value="Genomic_DNA"/>
</dbReference>
<gene>
    <name evidence="4" type="ORF">HHA03_10020</name>
    <name evidence="5" type="ORF">SAMN05421839_11154</name>
</gene>
<evidence type="ECO:0000313" key="5">
    <source>
        <dbReference type="EMBL" id="SFP25905.1"/>
    </source>
</evidence>
<protein>
    <recommendedName>
        <fullName evidence="3">3-hydroxy-3-methylglutaryl coenzyme A reductase</fullName>
        <shortName evidence="3">HMG-CoA reductase</shortName>
        <ecNumber evidence="3">1.1.1.88</ecNumber>
    </recommendedName>
</protein>
<dbReference type="InterPro" id="IPR004553">
    <property type="entry name" value="HMG_CoA_Rdtase_bac-typ"/>
</dbReference>
<dbReference type="InterPro" id="IPR023076">
    <property type="entry name" value="HMG_CoA_Rdtase_CS"/>
</dbReference>
<proteinExistence type="inferred from homology"/>
<comment type="catalytic activity">
    <reaction evidence="3">
        <text>(R)-mevalonate + 2 NAD(+) + CoA = (3S)-3-hydroxy-3-methylglutaryl-CoA + 2 NADH + 2 H(+)</text>
        <dbReference type="Rhea" id="RHEA:14833"/>
        <dbReference type="ChEBI" id="CHEBI:15378"/>
        <dbReference type="ChEBI" id="CHEBI:36464"/>
        <dbReference type="ChEBI" id="CHEBI:43074"/>
        <dbReference type="ChEBI" id="CHEBI:57287"/>
        <dbReference type="ChEBI" id="CHEBI:57540"/>
        <dbReference type="ChEBI" id="CHEBI:57945"/>
        <dbReference type="EC" id="1.1.1.88"/>
    </reaction>
</comment>
<dbReference type="AlphaFoldDB" id="A0A1I5NVT8"/>
<dbReference type="PROSITE" id="PS01192">
    <property type="entry name" value="HMG_COA_REDUCTASE_3"/>
    <property type="match status" value="1"/>
</dbReference>
<dbReference type="PANTHER" id="PTHR10572:SF24">
    <property type="entry name" value="3-HYDROXY-3-METHYLGLUTARYL-COENZYME A REDUCTASE"/>
    <property type="match status" value="1"/>
</dbReference>
<dbReference type="GO" id="GO:0015936">
    <property type="term" value="P:coenzyme A metabolic process"/>
    <property type="evidence" value="ECO:0007669"/>
    <property type="project" value="InterPro"/>
</dbReference>
<dbReference type="CDD" id="cd00644">
    <property type="entry name" value="HMG-CoA_reductase_classII"/>
    <property type="match status" value="1"/>
</dbReference>
<dbReference type="UniPathway" id="UPA00257">
    <property type="reaction ID" value="UER00367"/>
</dbReference>
<sequence>MTSPLDKFYKKSINERIESLMSAGFIEHEHISNFKQSFSLSEGVSDHMVENVVGTYQLPLGLGMNFLINGKDYLVPMATEEPSVIAAASFGAKTVRAGGGFTTTQEKRWMIGQVILKNVEDPEAMKEKVLEHYDDLVERAHAAHPSIVKRGGGVKDIEVRIIESNPEEHTPEFFVVHLYVDTKEAMGANIVNTMVEAIKDMLEVITGGTALMGILSNYATEALVTASFRLDPSLLSRSGLEGTEVRDRIVEASQIASVDPYRAVTHNKGIMNGVEAAVLATGNDTRATSAGIHAYASQSGQYRSLSKYYVDEHGYLVGILTIPLAIGTVGGSISIHPGAQFTQHILNDPDAKTLAGIVSAVGLAQNFSALRALVTDGIQRGHMALQAKSLAMTAGAVGVEIDVISRKLRRSQPMNLTQAEALLEEYRSQS</sequence>
<dbReference type="Gene3D" id="3.90.770.10">
    <property type="entry name" value="3-hydroxy-3-methylglutaryl-coenzyme A Reductase, Chain A, domain 2"/>
    <property type="match status" value="2"/>
</dbReference>
<evidence type="ECO:0000256" key="2">
    <source>
        <dbReference type="ARBA" id="ARBA00023002"/>
    </source>
</evidence>
<accession>A0A1I5NVT8</accession>
<dbReference type="Proteomes" id="UP000242243">
    <property type="component" value="Unassembled WGS sequence"/>
</dbReference>
<reference evidence="4 7" key="2">
    <citation type="submission" date="2019-07" db="EMBL/GenBank/DDBJ databases">
        <title>Whole genome shotgun sequence of Halolactibacillus halophilus NBRC 100868.</title>
        <authorList>
            <person name="Hosoyama A."/>
            <person name="Uohara A."/>
            <person name="Ohji S."/>
            <person name="Ichikawa N."/>
        </authorList>
    </citation>
    <scope>NUCLEOTIDE SEQUENCE [LARGE SCALE GENOMIC DNA]</scope>
    <source>
        <strain evidence="4 7">NBRC 100868</strain>
    </source>
</reference>
<keyword evidence="3" id="KW-0520">NAD</keyword>
<dbReference type="Pfam" id="PF00368">
    <property type="entry name" value="HMG-CoA_red"/>
    <property type="match status" value="1"/>
</dbReference>
<evidence type="ECO:0000313" key="4">
    <source>
        <dbReference type="EMBL" id="GEM01470.1"/>
    </source>
</evidence>
<reference evidence="5 6" key="1">
    <citation type="submission" date="2016-10" db="EMBL/GenBank/DDBJ databases">
        <authorList>
            <person name="de Groot N.N."/>
        </authorList>
    </citation>
    <scope>NUCLEOTIDE SEQUENCE [LARGE SCALE GENOMIC DNA]</scope>
    <source>
        <strain evidence="5 6">DSM 17073</strain>
    </source>
</reference>
<dbReference type="InterPro" id="IPR009029">
    <property type="entry name" value="HMG_CoA_Rdtase_sub-bd_dom_sf"/>
</dbReference>
<dbReference type="InterPro" id="IPR023074">
    <property type="entry name" value="HMG_CoA_Rdtase_cat_sf"/>
</dbReference>
<comment type="pathway">
    <text evidence="3">Metabolic intermediate metabolism; (R)-mevalonate degradation; (S)-3-hydroxy-3-methylglutaryl-CoA from (R)-mevalonate: step 1/1.</text>
</comment>
<dbReference type="Proteomes" id="UP000321547">
    <property type="component" value="Unassembled WGS sequence"/>
</dbReference>
<dbReference type="InterPro" id="IPR002202">
    <property type="entry name" value="HMG_CoA_Rdtase"/>
</dbReference>
<dbReference type="EC" id="1.1.1.88" evidence="3"/>
<dbReference type="InterPro" id="IPR009023">
    <property type="entry name" value="HMG_CoA_Rdtase_NAD(P)-bd_sf"/>
</dbReference>
<dbReference type="PRINTS" id="PR00071">
    <property type="entry name" value="HMGCOARDTASE"/>
</dbReference>
<evidence type="ECO:0000313" key="7">
    <source>
        <dbReference type="Proteomes" id="UP000321547"/>
    </source>
</evidence>
<evidence type="ECO:0000313" key="6">
    <source>
        <dbReference type="Proteomes" id="UP000242243"/>
    </source>
</evidence>
<evidence type="ECO:0000256" key="3">
    <source>
        <dbReference type="RuleBase" id="RU361219"/>
    </source>
</evidence>
<dbReference type="SUPFAM" id="SSF56542">
    <property type="entry name" value="Substrate-binding domain of HMG-CoA reductase"/>
    <property type="match status" value="1"/>
</dbReference>
<name>A0A1I5NVT8_9BACI</name>
<dbReference type="EMBL" id="BJWI01000010">
    <property type="protein sequence ID" value="GEM01470.1"/>
    <property type="molecule type" value="Genomic_DNA"/>
</dbReference>
<dbReference type="PANTHER" id="PTHR10572">
    <property type="entry name" value="3-HYDROXY-3-METHYLGLUTARYL-COENZYME A REDUCTASE"/>
    <property type="match status" value="1"/>
</dbReference>
<organism evidence="5 6">
    <name type="scientific">Halolactibacillus halophilus</name>
    <dbReference type="NCBI Taxonomy" id="306540"/>
    <lineage>
        <taxon>Bacteria</taxon>
        <taxon>Bacillati</taxon>
        <taxon>Bacillota</taxon>
        <taxon>Bacilli</taxon>
        <taxon>Bacillales</taxon>
        <taxon>Bacillaceae</taxon>
        <taxon>Halolactibacillus</taxon>
    </lineage>
</organism>
<dbReference type="GO" id="GO:0140643">
    <property type="term" value="F:hydroxymethylglutaryl-CoA reductase (NADH) activity"/>
    <property type="evidence" value="ECO:0007669"/>
    <property type="project" value="UniProtKB-EC"/>
</dbReference>
<keyword evidence="7" id="KW-1185">Reference proteome</keyword>
<evidence type="ECO:0000256" key="1">
    <source>
        <dbReference type="ARBA" id="ARBA00007661"/>
    </source>
</evidence>
<keyword evidence="2 3" id="KW-0560">Oxidoreductase</keyword>
<dbReference type="NCBIfam" id="TIGR00532">
    <property type="entry name" value="HMG_CoA_R_NAD"/>
    <property type="match status" value="1"/>
</dbReference>
<dbReference type="GO" id="GO:0004420">
    <property type="term" value="F:hydroxymethylglutaryl-CoA reductase (NADPH) activity"/>
    <property type="evidence" value="ECO:0007669"/>
    <property type="project" value="InterPro"/>
</dbReference>